<evidence type="ECO:0000256" key="9">
    <source>
        <dbReference type="RuleBase" id="RU003862"/>
    </source>
</evidence>
<evidence type="ECO:0000256" key="3">
    <source>
        <dbReference type="ARBA" id="ARBA00006743"/>
    </source>
</evidence>
<dbReference type="GO" id="GO:0005829">
    <property type="term" value="C:cytosol"/>
    <property type="evidence" value="ECO:0007669"/>
    <property type="project" value="TreeGrafter"/>
</dbReference>
<dbReference type="Pfam" id="PF02219">
    <property type="entry name" value="MTHFR"/>
    <property type="match status" value="1"/>
</dbReference>
<dbReference type="EMBL" id="CP003984">
    <property type="protein sequence ID" value="AII86537.1"/>
    <property type="molecule type" value="Genomic_DNA"/>
</dbReference>
<evidence type="ECO:0000256" key="5">
    <source>
        <dbReference type="ARBA" id="ARBA00022827"/>
    </source>
</evidence>
<comment type="pathway">
    <text evidence="7">Amino-acid biosynthesis; L-methionine biosynthesis via de novo pathway.</text>
</comment>
<dbReference type="RefSeq" id="WP_044049373.1">
    <property type="nucleotide sequence ID" value="NZ_CP003984.1"/>
</dbReference>
<dbReference type="KEGG" id="ptp:RCA23_c09830"/>
<dbReference type="InterPro" id="IPR029041">
    <property type="entry name" value="FAD-linked_oxidoreductase-like"/>
</dbReference>
<dbReference type="Proteomes" id="UP000028680">
    <property type="component" value="Chromosome"/>
</dbReference>
<comment type="similarity">
    <text evidence="3 9">Belongs to the methylenetetrahydrofolate reductase family.</text>
</comment>
<evidence type="ECO:0000256" key="1">
    <source>
        <dbReference type="ARBA" id="ARBA00001974"/>
    </source>
</evidence>
<dbReference type="InterPro" id="IPR003171">
    <property type="entry name" value="Mehydrof_redctse-like"/>
</dbReference>
<proteinExistence type="inferred from homology"/>
<keyword evidence="5 9" id="KW-0274">FAD</keyword>
<keyword evidence="6 9" id="KW-0560">Oxidoreductase</keyword>
<evidence type="ECO:0000256" key="2">
    <source>
        <dbReference type="ARBA" id="ARBA00004777"/>
    </source>
</evidence>
<organism evidence="10 11">
    <name type="scientific">Planktomarina temperata RCA23</name>
    <dbReference type="NCBI Taxonomy" id="666509"/>
    <lineage>
        <taxon>Bacteria</taxon>
        <taxon>Pseudomonadati</taxon>
        <taxon>Pseudomonadota</taxon>
        <taxon>Alphaproteobacteria</taxon>
        <taxon>Rhodobacterales</taxon>
        <taxon>Paracoccaceae</taxon>
        <taxon>Planktomarina</taxon>
    </lineage>
</organism>
<evidence type="ECO:0000256" key="6">
    <source>
        <dbReference type="ARBA" id="ARBA00023002"/>
    </source>
</evidence>
<sequence length="273" mass="29405">MTQISFEFFSPKTVTAAFSLSRAAETLAGFAPQFSSVTCSKDPAQTLDTLRALRRSGLERLQAHVTCSTQQPADLPAYLKAAQEAGAEGLIALRGDTAPKGLDVTDLIACAKQNAMQDIFVAAYPEVHPLAQSSQSDLDWLKRKQDAGATAAITQFFFHAEFFLRFRDRAAAQGITLPITPGILPVQNWTATQAIARSCGTSIAPDLAEGFARAEREGRAEMMAIAQASELCDSLIQNGVEHLHFYTMNKAEVVSAICTALGKAPQQSLRRVA</sequence>
<reference evidence="10 11" key="1">
    <citation type="journal article" date="2014" name="ISME J.">
        <title>Adaptation of an abundant Roseobacter RCA organism to pelagic systems revealed by genomic and transcriptomic analyses.</title>
        <authorList>
            <person name="Voget S."/>
            <person name="Wemheuer B."/>
            <person name="Brinkhoff T."/>
            <person name="Vollmers J."/>
            <person name="Dietrich S."/>
            <person name="Giebel H.A."/>
            <person name="Beardsley C."/>
            <person name="Sardemann C."/>
            <person name="Bakenhus I."/>
            <person name="Billerbeck S."/>
            <person name="Daniel R."/>
            <person name="Simon M."/>
        </authorList>
    </citation>
    <scope>NUCLEOTIDE SEQUENCE [LARGE SCALE GENOMIC DNA]</scope>
    <source>
        <strain evidence="10 11">RCA23</strain>
    </source>
</reference>
<accession>A0AAN0RI47</accession>
<dbReference type="AlphaFoldDB" id="A0AAN0RI47"/>
<comment type="catalytic activity">
    <reaction evidence="8">
        <text>(6S)-5-methyl-5,6,7,8-tetrahydrofolate + NAD(+) = (6R)-5,10-methylene-5,6,7,8-tetrahydrofolate + NADH + H(+)</text>
        <dbReference type="Rhea" id="RHEA:19821"/>
        <dbReference type="ChEBI" id="CHEBI:15378"/>
        <dbReference type="ChEBI" id="CHEBI:15636"/>
        <dbReference type="ChEBI" id="CHEBI:18608"/>
        <dbReference type="ChEBI" id="CHEBI:57540"/>
        <dbReference type="ChEBI" id="CHEBI:57945"/>
        <dbReference type="EC" id="1.5.1.54"/>
    </reaction>
    <physiologicalReaction direction="right-to-left" evidence="8">
        <dbReference type="Rhea" id="RHEA:19823"/>
    </physiologicalReaction>
</comment>
<comment type="pathway">
    <text evidence="2 9">One-carbon metabolism; tetrahydrofolate interconversion.</text>
</comment>
<dbReference type="GO" id="GO:0035999">
    <property type="term" value="P:tetrahydrofolate interconversion"/>
    <property type="evidence" value="ECO:0007669"/>
    <property type="project" value="TreeGrafter"/>
</dbReference>
<evidence type="ECO:0000256" key="7">
    <source>
        <dbReference type="ARBA" id="ARBA00034478"/>
    </source>
</evidence>
<keyword evidence="11" id="KW-1185">Reference proteome</keyword>
<evidence type="ECO:0000256" key="8">
    <source>
        <dbReference type="ARBA" id="ARBA00048628"/>
    </source>
</evidence>
<keyword evidence="4 9" id="KW-0285">Flavoprotein</keyword>
<name>A0AAN0RI47_9RHOB</name>
<dbReference type="Gene3D" id="3.20.20.220">
    <property type="match status" value="1"/>
</dbReference>
<protein>
    <recommendedName>
        <fullName evidence="9">Methylenetetrahydrofolate reductase</fullName>
    </recommendedName>
</protein>
<evidence type="ECO:0000313" key="11">
    <source>
        <dbReference type="Proteomes" id="UP000028680"/>
    </source>
</evidence>
<dbReference type="CDD" id="cd00537">
    <property type="entry name" value="MTHFR"/>
    <property type="match status" value="1"/>
</dbReference>
<gene>
    <name evidence="10" type="primary">metF</name>
    <name evidence="10" type="ORF">RCA23_c09830</name>
</gene>
<dbReference type="GO" id="GO:0009086">
    <property type="term" value="P:methionine biosynthetic process"/>
    <property type="evidence" value="ECO:0007669"/>
    <property type="project" value="TreeGrafter"/>
</dbReference>
<evidence type="ECO:0000313" key="10">
    <source>
        <dbReference type="EMBL" id="AII86537.1"/>
    </source>
</evidence>
<dbReference type="PANTHER" id="PTHR45754:SF3">
    <property type="entry name" value="METHYLENETETRAHYDROFOLATE REDUCTASE (NADPH)"/>
    <property type="match status" value="1"/>
</dbReference>
<dbReference type="GO" id="GO:0071949">
    <property type="term" value="F:FAD binding"/>
    <property type="evidence" value="ECO:0007669"/>
    <property type="project" value="TreeGrafter"/>
</dbReference>
<dbReference type="GO" id="GO:0106312">
    <property type="term" value="F:methylenetetrahydrofolate reductase (NADH) activity"/>
    <property type="evidence" value="ECO:0007669"/>
    <property type="project" value="UniProtKB-EC"/>
</dbReference>
<dbReference type="PANTHER" id="PTHR45754">
    <property type="entry name" value="METHYLENETETRAHYDROFOLATE REDUCTASE"/>
    <property type="match status" value="1"/>
</dbReference>
<dbReference type="SUPFAM" id="SSF51730">
    <property type="entry name" value="FAD-linked oxidoreductase"/>
    <property type="match status" value="1"/>
</dbReference>
<comment type="cofactor">
    <cofactor evidence="1 9">
        <name>FAD</name>
        <dbReference type="ChEBI" id="CHEBI:57692"/>
    </cofactor>
</comment>
<evidence type="ECO:0000256" key="4">
    <source>
        <dbReference type="ARBA" id="ARBA00022630"/>
    </source>
</evidence>